<name>A0A7X6KUE4_9CELL</name>
<dbReference type="Proteomes" id="UP000581206">
    <property type="component" value="Unassembled WGS sequence"/>
</dbReference>
<feature type="transmembrane region" description="Helical" evidence="6">
    <location>
        <begin position="137"/>
        <end position="153"/>
    </location>
</feature>
<protein>
    <submittedName>
        <fullName evidence="8">GtrA family protein</fullName>
    </submittedName>
</protein>
<dbReference type="GO" id="GO:0005886">
    <property type="term" value="C:plasma membrane"/>
    <property type="evidence" value="ECO:0007669"/>
    <property type="project" value="TreeGrafter"/>
</dbReference>
<evidence type="ECO:0000256" key="1">
    <source>
        <dbReference type="ARBA" id="ARBA00004141"/>
    </source>
</evidence>
<dbReference type="AlphaFoldDB" id="A0A7X6KUE4"/>
<comment type="subcellular location">
    <subcellularLocation>
        <location evidence="1">Membrane</location>
        <topology evidence="1">Multi-pass membrane protein</topology>
    </subcellularLocation>
</comment>
<gene>
    <name evidence="8" type="ORF">HGA03_07425</name>
</gene>
<organism evidence="8 9">
    <name type="scientific">Cellulomonas denverensis</name>
    <dbReference type="NCBI Taxonomy" id="264297"/>
    <lineage>
        <taxon>Bacteria</taxon>
        <taxon>Bacillati</taxon>
        <taxon>Actinomycetota</taxon>
        <taxon>Actinomycetes</taxon>
        <taxon>Micrococcales</taxon>
        <taxon>Cellulomonadaceae</taxon>
        <taxon>Cellulomonas</taxon>
    </lineage>
</organism>
<dbReference type="InterPro" id="IPR051401">
    <property type="entry name" value="GtrA_CellWall_Glycosyl"/>
</dbReference>
<keyword evidence="5 6" id="KW-0472">Membrane</keyword>
<comment type="similarity">
    <text evidence="2">Belongs to the GtrA family.</text>
</comment>
<keyword evidence="3 6" id="KW-0812">Transmembrane</keyword>
<evidence type="ECO:0000256" key="3">
    <source>
        <dbReference type="ARBA" id="ARBA00022692"/>
    </source>
</evidence>
<feature type="domain" description="GtrA/DPMS transmembrane" evidence="7">
    <location>
        <begin position="35"/>
        <end position="159"/>
    </location>
</feature>
<keyword evidence="4 6" id="KW-1133">Transmembrane helix</keyword>
<dbReference type="PANTHER" id="PTHR38459:SF1">
    <property type="entry name" value="PROPHAGE BACTOPRENOL-LINKED GLUCOSE TRANSLOCASE HOMOLOG"/>
    <property type="match status" value="1"/>
</dbReference>
<evidence type="ECO:0000256" key="2">
    <source>
        <dbReference type="ARBA" id="ARBA00009399"/>
    </source>
</evidence>
<feature type="transmembrane region" description="Helical" evidence="6">
    <location>
        <begin position="102"/>
        <end position="125"/>
    </location>
</feature>
<accession>A0A7X6KUE4</accession>
<dbReference type="EMBL" id="JAAXOX010000003">
    <property type="protein sequence ID" value="NKY22497.1"/>
    <property type="molecule type" value="Genomic_DNA"/>
</dbReference>
<evidence type="ECO:0000313" key="9">
    <source>
        <dbReference type="Proteomes" id="UP000581206"/>
    </source>
</evidence>
<feature type="transmembrane region" description="Helical" evidence="6">
    <location>
        <begin position="71"/>
        <end position="90"/>
    </location>
</feature>
<dbReference type="RefSeq" id="WP_168629625.1">
    <property type="nucleotide sequence ID" value="NZ_BONL01000013.1"/>
</dbReference>
<dbReference type="Pfam" id="PF04138">
    <property type="entry name" value="GtrA_DPMS_TM"/>
    <property type="match status" value="1"/>
</dbReference>
<comment type="caution">
    <text evidence="8">The sequence shown here is derived from an EMBL/GenBank/DDBJ whole genome shotgun (WGS) entry which is preliminary data.</text>
</comment>
<evidence type="ECO:0000259" key="7">
    <source>
        <dbReference type="Pfam" id="PF04138"/>
    </source>
</evidence>
<sequence>MTSGSPTVLDRASGPRTLRDRWNTSLRSRAVELIRFGSVGSVAFVVDMGTYNLLRFGPVALFSEKPITARVVAVLISTVVSWLGSRYWTFADRRSTRHGREFALFGAINVVGIAITVGALAFSHYVLGLSGPLSDNIANVIGIALGTIVRYLGYKAFVFTGTATLPTQLAELGHQAQEPEPGRER</sequence>
<evidence type="ECO:0000256" key="6">
    <source>
        <dbReference type="SAM" id="Phobius"/>
    </source>
</evidence>
<reference evidence="8 9" key="1">
    <citation type="submission" date="2020-04" db="EMBL/GenBank/DDBJ databases">
        <title>MicrobeNet Type strains.</title>
        <authorList>
            <person name="Nicholson A.C."/>
        </authorList>
    </citation>
    <scope>NUCLEOTIDE SEQUENCE [LARGE SCALE GENOMIC DNA]</scope>
    <source>
        <strain evidence="8 9">ATCC BAA-788</strain>
    </source>
</reference>
<evidence type="ECO:0000256" key="5">
    <source>
        <dbReference type="ARBA" id="ARBA00023136"/>
    </source>
</evidence>
<dbReference type="GO" id="GO:0000271">
    <property type="term" value="P:polysaccharide biosynthetic process"/>
    <property type="evidence" value="ECO:0007669"/>
    <property type="project" value="InterPro"/>
</dbReference>
<feature type="transmembrane region" description="Helical" evidence="6">
    <location>
        <begin position="33"/>
        <end position="51"/>
    </location>
</feature>
<dbReference type="PANTHER" id="PTHR38459">
    <property type="entry name" value="PROPHAGE BACTOPRENOL-LINKED GLUCOSE TRANSLOCASE HOMOLOG"/>
    <property type="match status" value="1"/>
</dbReference>
<dbReference type="InterPro" id="IPR007267">
    <property type="entry name" value="GtrA_DPMS_TM"/>
</dbReference>
<proteinExistence type="inferred from homology"/>
<evidence type="ECO:0000313" key="8">
    <source>
        <dbReference type="EMBL" id="NKY22497.1"/>
    </source>
</evidence>
<evidence type="ECO:0000256" key="4">
    <source>
        <dbReference type="ARBA" id="ARBA00022989"/>
    </source>
</evidence>
<keyword evidence="9" id="KW-1185">Reference proteome</keyword>